<dbReference type="STRING" id="320771.Cflav_PD6254"/>
<dbReference type="SUPFAM" id="SSF48371">
    <property type="entry name" value="ARM repeat"/>
    <property type="match status" value="1"/>
</dbReference>
<dbReference type="Proteomes" id="UP000003688">
    <property type="component" value="Unassembled WGS sequence"/>
</dbReference>
<dbReference type="Pfam" id="PF13646">
    <property type="entry name" value="HEAT_2"/>
    <property type="match status" value="1"/>
</dbReference>
<gene>
    <name evidence="1" type="ORF">Cflav_PD6254</name>
</gene>
<accession>B9XHT5</accession>
<evidence type="ECO:0000313" key="1">
    <source>
        <dbReference type="EMBL" id="EEF60663.1"/>
    </source>
</evidence>
<dbReference type="InterPro" id="IPR011989">
    <property type="entry name" value="ARM-like"/>
</dbReference>
<organism evidence="1 2">
    <name type="scientific">Pedosphaera parvula (strain Ellin514)</name>
    <dbReference type="NCBI Taxonomy" id="320771"/>
    <lineage>
        <taxon>Bacteria</taxon>
        <taxon>Pseudomonadati</taxon>
        <taxon>Verrucomicrobiota</taxon>
        <taxon>Pedosphaerae</taxon>
        <taxon>Pedosphaerales</taxon>
        <taxon>Pedosphaeraceae</taxon>
        <taxon>Pedosphaera</taxon>
    </lineage>
</organism>
<dbReference type="InterPro" id="IPR016024">
    <property type="entry name" value="ARM-type_fold"/>
</dbReference>
<protein>
    <recommendedName>
        <fullName evidence="3">PBS lyase HEAT domain protein repeat-containing protein</fullName>
    </recommendedName>
</protein>
<reference evidence="1 2" key="1">
    <citation type="journal article" date="2011" name="J. Bacteriol.">
        <title>Genome sequence of 'Pedosphaera parvula' Ellin514, an aerobic Verrucomicrobial isolate from pasture soil.</title>
        <authorList>
            <person name="Kant R."/>
            <person name="van Passel M.W."/>
            <person name="Sangwan P."/>
            <person name="Palva A."/>
            <person name="Lucas S."/>
            <person name="Copeland A."/>
            <person name="Lapidus A."/>
            <person name="Glavina Del Rio T."/>
            <person name="Dalin E."/>
            <person name="Tice H."/>
            <person name="Bruce D."/>
            <person name="Goodwin L."/>
            <person name="Pitluck S."/>
            <person name="Chertkov O."/>
            <person name="Larimer F.W."/>
            <person name="Land M.L."/>
            <person name="Hauser L."/>
            <person name="Brettin T.S."/>
            <person name="Detter J.C."/>
            <person name="Han S."/>
            <person name="de Vos W.M."/>
            <person name="Janssen P.H."/>
            <person name="Smidt H."/>
        </authorList>
    </citation>
    <scope>NUCLEOTIDE SEQUENCE [LARGE SCALE GENOMIC DNA]</scope>
    <source>
        <strain evidence="1 2">Ellin514</strain>
    </source>
</reference>
<sequence length="284" mass="31421" precursor="true">MGLMVSLVVVLAVAAAGWMAYAGREPRSEGKSLTEWCRLYSQHETSGWQRTGKFHVPGETPGEAQLAIRKIGTNALPHLVRMVGAKDSPLKVKIWMLLRRQSVVRIPLMAREERPLATWGFDVLGAEAKPAVPALIQLMDDKDMMVRRMVMICLEKIGPSANDAVPVLSRALDDPGLKMRSTALYALVSVHVPGDEVVPRLIKKVESLRKDGSGDYVDIIYMLEKFGPDARAAVPTLLSIAREEIGASRMAATNALMRIEPDVAKVMVPQKDFEEEISPWIKRD</sequence>
<name>B9XHT5_PEDPL</name>
<keyword evidence="2" id="KW-1185">Reference proteome</keyword>
<dbReference type="AlphaFoldDB" id="B9XHT5"/>
<evidence type="ECO:0008006" key="3">
    <source>
        <dbReference type="Google" id="ProtNLM"/>
    </source>
</evidence>
<dbReference type="EMBL" id="ABOX02000015">
    <property type="protein sequence ID" value="EEF60663.1"/>
    <property type="molecule type" value="Genomic_DNA"/>
</dbReference>
<comment type="caution">
    <text evidence="1">The sequence shown here is derived from an EMBL/GenBank/DDBJ whole genome shotgun (WGS) entry which is preliminary data.</text>
</comment>
<proteinExistence type="predicted"/>
<dbReference type="Gene3D" id="1.25.10.10">
    <property type="entry name" value="Leucine-rich Repeat Variant"/>
    <property type="match status" value="1"/>
</dbReference>
<evidence type="ECO:0000313" key="2">
    <source>
        <dbReference type="Proteomes" id="UP000003688"/>
    </source>
</evidence>